<keyword evidence="4 6" id="KW-0012">Acyltransferase</keyword>
<dbReference type="EC" id="2.3.1.4" evidence="6"/>
<dbReference type="PANTHER" id="PTHR13355">
    <property type="entry name" value="GLUCOSAMINE 6-PHOSPHATE N-ACETYLTRANSFERASE"/>
    <property type="match status" value="1"/>
</dbReference>
<reference evidence="8 9" key="1">
    <citation type="journal article" date="2021" name="Elife">
        <title>Chloroplast acquisition without the gene transfer in kleptoplastic sea slugs, Plakobranchus ocellatus.</title>
        <authorList>
            <person name="Maeda T."/>
            <person name="Takahashi S."/>
            <person name="Yoshida T."/>
            <person name="Shimamura S."/>
            <person name="Takaki Y."/>
            <person name="Nagai Y."/>
            <person name="Toyoda A."/>
            <person name="Suzuki Y."/>
            <person name="Arimoto A."/>
            <person name="Ishii H."/>
            <person name="Satoh N."/>
            <person name="Nishiyama T."/>
            <person name="Hasebe M."/>
            <person name="Maruyama T."/>
            <person name="Minagawa J."/>
            <person name="Obokata J."/>
            <person name="Shigenobu S."/>
        </authorList>
    </citation>
    <scope>NUCLEOTIDE SEQUENCE [LARGE SCALE GENOMIC DNA]</scope>
</reference>
<dbReference type="CDD" id="cd04301">
    <property type="entry name" value="NAT_SF"/>
    <property type="match status" value="1"/>
</dbReference>
<dbReference type="PROSITE" id="PS51186">
    <property type="entry name" value="GNAT"/>
    <property type="match status" value="1"/>
</dbReference>
<evidence type="ECO:0000256" key="6">
    <source>
        <dbReference type="RuleBase" id="RU365086"/>
    </source>
</evidence>
<dbReference type="Pfam" id="PF00583">
    <property type="entry name" value="Acetyltransf_1"/>
    <property type="match status" value="1"/>
</dbReference>
<organism evidence="8 9">
    <name type="scientific">Plakobranchus ocellatus</name>
    <dbReference type="NCBI Taxonomy" id="259542"/>
    <lineage>
        <taxon>Eukaryota</taxon>
        <taxon>Metazoa</taxon>
        <taxon>Spiralia</taxon>
        <taxon>Lophotrochozoa</taxon>
        <taxon>Mollusca</taxon>
        <taxon>Gastropoda</taxon>
        <taxon>Heterobranchia</taxon>
        <taxon>Euthyneura</taxon>
        <taxon>Panpulmonata</taxon>
        <taxon>Sacoglossa</taxon>
        <taxon>Placobranchoidea</taxon>
        <taxon>Plakobranchidae</taxon>
        <taxon>Plakobranchus</taxon>
    </lineage>
</organism>
<dbReference type="PANTHER" id="PTHR13355:SF11">
    <property type="entry name" value="GLUCOSAMINE 6-PHOSPHATE N-ACETYLTRANSFERASE"/>
    <property type="match status" value="1"/>
</dbReference>
<comment type="catalytic activity">
    <reaction evidence="5 6">
        <text>D-glucosamine 6-phosphate + acetyl-CoA = N-acetyl-D-glucosamine 6-phosphate + CoA + H(+)</text>
        <dbReference type="Rhea" id="RHEA:10292"/>
        <dbReference type="ChEBI" id="CHEBI:15378"/>
        <dbReference type="ChEBI" id="CHEBI:57287"/>
        <dbReference type="ChEBI" id="CHEBI:57288"/>
        <dbReference type="ChEBI" id="CHEBI:57513"/>
        <dbReference type="ChEBI" id="CHEBI:58725"/>
        <dbReference type="EC" id="2.3.1.4"/>
    </reaction>
</comment>
<dbReference type="GO" id="GO:0006048">
    <property type="term" value="P:UDP-N-acetylglucosamine biosynthetic process"/>
    <property type="evidence" value="ECO:0007669"/>
    <property type="project" value="UniProtKB-UniRule"/>
</dbReference>
<dbReference type="SUPFAM" id="SSF55729">
    <property type="entry name" value="Acyl-CoA N-acyltransferases (Nat)"/>
    <property type="match status" value="1"/>
</dbReference>
<keyword evidence="3 6" id="KW-0808">Transferase</keyword>
<dbReference type="EMBL" id="BLXT01002457">
    <property type="protein sequence ID" value="GFN94534.1"/>
    <property type="molecule type" value="Genomic_DNA"/>
</dbReference>
<dbReference type="Gene3D" id="3.40.630.30">
    <property type="match status" value="1"/>
</dbReference>
<name>A0AAV3ZFY9_9GAST</name>
<comment type="caution">
    <text evidence="8">The sequence shown here is derived from an EMBL/GenBank/DDBJ whole genome shotgun (WGS) entry which is preliminary data.</text>
</comment>
<evidence type="ECO:0000256" key="1">
    <source>
        <dbReference type="ARBA" id="ARBA00004832"/>
    </source>
</evidence>
<protein>
    <recommendedName>
        <fullName evidence="6">Glucosamine 6-phosphate N-acetyltransferase</fullName>
        <ecNumber evidence="6">2.3.1.4</ecNumber>
    </recommendedName>
</protein>
<proteinExistence type="inferred from homology"/>
<dbReference type="FunFam" id="3.40.630.30:FF:000043">
    <property type="entry name" value="Glucosamine 6-phosphate N-acetyltransferase"/>
    <property type="match status" value="1"/>
</dbReference>
<dbReference type="InterPro" id="IPR000182">
    <property type="entry name" value="GNAT_dom"/>
</dbReference>
<evidence type="ECO:0000313" key="8">
    <source>
        <dbReference type="EMBL" id="GFN94534.1"/>
    </source>
</evidence>
<dbReference type="InterPro" id="IPR039143">
    <property type="entry name" value="GNPNAT1-like"/>
</dbReference>
<dbReference type="InterPro" id="IPR016181">
    <property type="entry name" value="Acyl_CoA_acyltransferase"/>
</dbReference>
<evidence type="ECO:0000256" key="3">
    <source>
        <dbReference type="ARBA" id="ARBA00022679"/>
    </source>
</evidence>
<dbReference type="GO" id="GO:0004343">
    <property type="term" value="F:glucosamine 6-phosphate N-acetyltransferase activity"/>
    <property type="evidence" value="ECO:0007669"/>
    <property type="project" value="UniProtKB-UniRule"/>
</dbReference>
<evidence type="ECO:0000259" key="7">
    <source>
        <dbReference type="PROSITE" id="PS51186"/>
    </source>
</evidence>
<comment type="similarity">
    <text evidence="2 6">Belongs to the acetyltransferase family. GNA1 subfamily.</text>
</comment>
<keyword evidence="9" id="KW-1185">Reference proteome</keyword>
<gene>
    <name evidence="8" type="ORF">PoB_002104000</name>
</gene>
<accession>A0AAV3ZFY9</accession>
<evidence type="ECO:0000256" key="5">
    <source>
        <dbReference type="ARBA" id="ARBA00048964"/>
    </source>
</evidence>
<sequence>MAQNGTESTSTYLYDPTILSQLESSAFHAEYKDGVKPLNPGENFKLRPLCLEDFDKGYLQLLGQLTSVGEVTKEQFEDRFNKMKACDDSYYVTVIEDTSVNQVIGSATLVKEQKFIHHCSARARVEDVVVSDVYRGKQLGKVLVDVLVALGKKLNCYKISLECKDHNVKFYKIFKFEATHGQNYMQLRFFD</sequence>
<feature type="domain" description="N-acetyltransferase" evidence="7">
    <location>
        <begin position="44"/>
        <end position="191"/>
    </location>
</feature>
<evidence type="ECO:0000256" key="4">
    <source>
        <dbReference type="ARBA" id="ARBA00023315"/>
    </source>
</evidence>
<comment type="pathway">
    <text evidence="1 6">Nucleotide-sugar biosynthesis; UDP-N-acetyl-alpha-D-glucosamine biosynthesis; N-acetyl-alpha-D-glucosamine 1-phosphate from alpha-D-glucosamine 6-phosphate (route I): step 1/2.</text>
</comment>
<dbReference type="AlphaFoldDB" id="A0AAV3ZFY9"/>
<evidence type="ECO:0000256" key="2">
    <source>
        <dbReference type="ARBA" id="ARBA00006048"/>
    </source>
</evidence>
<evidence type="ECO:0000313" key="9">
    <source>
        <dbReference type="Proteomes" id="UP000735302"/>
    </source>
</evidence>
<dbReference type="Proteomes" id="UP000735302">
    <property type="component" value="Unassembled WGS sequence"/>
</dbReference>